<keyword evidence="6 10" id="KW-0063">Aspartyl esterase</keyword>
<evidence type="ECO:0000313" key="14">
    <source>
        <dbReference type="Proteomes" id="UP001172457"/>
    </source>
</evidence>
<dbReference type="Pfam" id="PF04043">
    <property type="entry name" value="PMEI"/>
    <property type="match status" value="1"/>
</dbReference>
<feature type="domain" description="Pectinesterase inhibitor" evidence="12">
    <location>
        <begin position="65"/>
        <end position="228"/>
    </location>
</feature>
<dbReference type="GO" id="GO:0042545">
    <property type="term" value="P:cell wall modification"/>
    <property type="evidence" value="ECO:0007669"/>
    <property type="project" value="UniProtKB-UniRule"/>
</dbReference>
<accession>A0AA38SMU9</accession>
<keyword evidence="7" id="KW-0961">Cell wall biogenesis/degradation</keyword>
<protein>
    <recommendedName>
        <fullName evidence="4 10">Pectinesterase</fullName>
        <ecNumber evidence="4 10">3.1.1.11</ecNumber>
    </recommendedName>
</protein>
<comment type="similarity">
    <text evidence="3">In the C-terminal section; belongs to the pectinesterase family.</text>
</comment>
<feature type="active site" evidence="9">
    <location>
        <position position="434"/>
    </location>
</feature>
<dbReference type="InterPro" id="IPR000070">
    <property type="entry name" value="Pectinesterase_cat"/>
</dbReference>
<dbReference type="GO" id="GO:0004857">
    <property type="term" value="F:enzyme inhibitor activity"/>
    <property type="evidence" value="ECO:0007669"/>
    <property type="project" value="InterPro"/>
</dbReference>
<keyword evidence="5 10" id="KW-0378">Hydrolase</keyword>
<comment type="pathway">
    <text evidence="1 10">Glycan metabolism; pectin degradation; 2-dehydro-3-deoxy-D-gluconate from pectin: step 1/5.</text>
</comment>
<dbReference type="NCBIfam" id="TIGR01614">
    <property type="entry name" value="PME_inhib"/>
    <property type="match status" value="1"/>
</dbReference>
<evidence type="ECO:0000256" key="5">
    <source>
        <dbReference type="ARBA" id="ARBA00022801"/>
    </source>
</evidence>
<proteinExistence type="inferred from homology"/>
<evidence type="ECO:0000256" key="10">
    <source>
        <dbReference type="RuleBase" id="RU000589"/>
    </source>
</evidence>
<dbReference type="PROSITE" id="PS00503">
    <property type="entry name" value="PECTINESTERASE_2"/>
    <property type="match status" value="1"/>
</dbReference>
<evidence type="ECO:0000313" key="13">
    <source>
        <dbReference type="EMBL" id="KAJ9538816.1"/>
    </source>
</evidence>
<comment type="caution">
    <text evidence="13">The sequence shown here is derived from an EMBL/GenBank/DDBJ whole genome shotgun (WGS) entry which is preliminary data.</text>
</comment>
<dbReference type="InterPro" id="IPR011050">
    <property type="entry name" value="Pectin_lyase_fold/virulence"/>
</dbReference>
<organism evidence="13 14">
    <name type="scientific">Centaurea solstitialis</name>
    <name type="common">yellow star-thistle</name>
    <dbReference type="NCBI Taxonomy" id="347529"/>
    <lineage>
        <taxon>Eukaryota</taxon>
        <taxon>Viridiplantae</taxon>
        <taxon>Streptophyta</taxon>
        <taxon>Embryophyta</taxon>
        <taxon>Tracheophyta</taxon>
        <taxon>Spermatophyta</taxon>
        <taxon>Magnoliopsida</taxon>
        <taxon>eudicotyledons</taxon>
        <taxon>Gunneridae</taxon>
        <taxon>Pentapetalae</taxon>
        <taxon>asterids</taxon>
        <taxon>campanulids</taxon>
        <taxon>Asterales</taxon>
        <taxon>Asteraceae</taxon>
        <taxon>Carduoideae</taxon>
        <taxon>Cardueae</taxon>
        <taxon>Centaureinae</taxon>
        <taxon>Centaurea</taxon>
    </lineage>
</organism>
<dbReference type="InterPro" id="IPR012334">
    <property type="entry name" value="Pectin_lyas_fold"/>
</dbReference>
<comment type="catalytic activity">
    <reaction evidence="8 10">
        <text>[(1-&gt;4)-alpha-D-galacturonosyl methyl ester](n) + n H2O = [(1-&gt;4)-alpha-D-galacturonosyl](n) + n methanol + n H(+)</text>
        <dbReference type="Rhea" id="RHEA:22380"/>
        <dbReference type="Rhea" id="RHEA-COMP:14570"/>
        <dbReference type="Rhea" id="RHEA-COMP:14573"/>
        <dbReference type="ChEBI" id="CHEBI:15377"/>
        <dbReference type="ChEBI" id="CHEBI:15378"/>
        <dbReference type="ChEBI" id="CHEBI:17790"/>
        <dbReference type="ChEBI" id="CHEBI:140522"/>
        <dbReference type="ChEBI" id="CHEBI:140523"/>
        <dbReference type="EC" id="3.1.1.11"/>
    </reaction>
</comment>
<dbReference type="SUPFAM" id="SSF51126">
    <property type="entry name" value="Pectin lyase-like"/>
    <property type="match status" value="1"/>
</dbReference>
<feature type="compositionally biased region" description="Pro residues" evidence="11">
    <location>
        <begin position="42"/>
        <end position="66"/>
    </location>
</feature>
<dbReference type="EMBL" id="JARYMX010000008">
    <property type="protein sequence ID" value="KAJ9538816.1"/>
    <property type="molecule type" value="Genomic_DNA"/>
</dbReference>
<comment type="similarity">
    <text evidence="2">In the N-terminal section; belongs to the PMEI family.</text>
</comment>
<evidence type="ECO:0000256" key="4">
    <source>
        <dbReference type="ARBA" id="ARBA00013229"/>
    </source>
</evidence>
<dbReference type="CDD" id="cd15798">
    <property type="entry name" value="PMEI-like_3"/>
    <property type="match status" value="1"/>
</dbReference>
<feature type="region of interest" description="Disordered" evidence="11">
    <location>
        <begin position="40"/>
        <end position="66"/>
    </location>
</feature>
<dbReference type="SUPFAM" id="SSF101148">
    <property type="entry name" value="Plant invertase/pectin methylesterase inhibitor"/>
    <property type="match status" value="1"/>
</dbReference>
<dbReference type="InterPro" id="IPR006501">
    <property type="entry name" value="Pectinesterase_inhib_dom"/>
</dbReference>
<dbReference type="FunFam" id="2.160.20.10:FF:000001">
    <property type="entry name" value="Pectinesterase"/>
    <property type="match status" value="1"/>
</dbReference>
<keyword evidence="14" id="KW-1185">Reference proteome</keyword>
<dbReference type="AlphaFoldDB" id="A0AA38SMU9"/>
<dbReference type="InterPro" id="IPR033131">
    <property type="entry name" value="Pectinesterase_Asp_AS"/>
</dbReference>
<dbReference type="Pfam" id="PF01095">
    <property type="entry name" value="Pectinesterase"/>
    <property type="match status" value="1"/>
</dbReference>
<dbReference type="Gene3D" id="1.20.140.40">
    <property type="entry name" value="Invertase/pectin methylesterase inhibitor family protein"/>
    <property type="match status" value="1"/>
</dbReference>
<evidence type="ECO:0000256" key="2">
    <source>
        <dbReference type="ARBA" id="ARBA00006027"/>
    </source>
</evidence>
<evidence type="ECO:0000256" key="3">
    <source>
        <dbReference type="ARBA" id="ARBA00007786"/>
    </source>
</evidence>
<name>A0AA38SMU9_9ASTR</name>
<evidence type="ECO:0000256" key="7">
    <source>
        <dbReference type="ARBA" id="ARBA00023316"/>
    </source>
</evidence>
<dbReference type="SMART" id="SM00856">
    <property type="entry name" value="PMEI"/>
    <property type="match status" value="1"/>
</dbReference>
<dbReference type="InterPro" id="IPR035513">
    <property type="entry name" value="Invertase/methylesterase_inhib"/>
</dbReference>
<evidence type="ECO:0000256" key="1">
    <source>
        <dbReference type="ARBA" id="ARBA00005184"/>
    </source>
</evidence>
<dbReference type="Proteomes" id="UP001172457">
    <property type="component" value="Chromosome 8"/>
</dbReference>
<evidence type="ECO:0000256" key="6">
    <source>
        <dbReference type="ARBA" id="ARBA00023085"/>
    </source>
</evidence>
<dbReference type="GO" id="GO:0030599">
    <property type="term" value="F:pectinesterase activity"/>
    <property type="evidence" value="ECO:0007669"/>
    <property type="project" value="UniProtKB-UniRule"/>
</dbReference>
<evidence type="ECO:0000259" key="12">
    <source>
        <dbReference type="SMART" id="SM00856"/>
    </source>
</evidence>
<evidence type="ECO:0000256" key="8">
    <source>
        <dbReference type="ARBA" id="ARBA00047928"/>
    </source>
</evidence>
<dbReference type="Gene3D" id="2.160.20.10">
    <property type="entry name" value="Single-stranded right-handed beta-helix, Pectin lyase-like"/>
    <property type="match status" value="1"/>
</dbReference>
<dbReference type="PANTHER" id="PTHR31707">
    <property type="entry name" value="PECTINESTERASE"/>
    <property type="match status" value="1"/>
</dbReference>
<evidence type="ECO:0000256" key="11">
    <source>
        <dbReference type="SAM" id="MobiDB-lite"/>
    </source>
</evidence>
<sequence length="611" mass="67960">MEIKKSSTSSSSSSTLVLTTFIPVALLLLLSSFLFSSSPTHHSPPPPPSSSPPPPPPSSIVRPPPPHSFIKNTCTNTLYPSLCFHTLSSIPPNFHLHHHNHQNNNQTRILHLLQFSIQKTINRVAKSRSRITSKLLQETTTDWVDNCIELLDQTLYELQESLKPLFIDPPPYATIKTLLSAAMTNQNTCIEGFSDDQDLQDHAQQLLGRNFQRSLTPIMRMISNCLAIVNYLETTTVVGSGSGSNDTFATSSRVLSKGLYHDHVPSWMTAADRRLMQTPPRMLPPTVVVAIDGTGNFTTIGAAIMMAPNRSTGRYVIQIKAGIYNENVVVPRQKLNIMLVGEGMNSTIITGSKNFVDGYTTFTSATLTVVGNNFLARDLTIMNTSGPEKHQAVALRVTSDAAFYHCQFISHQDTLYAHSLSQLYRECAIHGTIDFIFGNAAAIFERCLILVRKPILGQKNVITAQGRLDPNQNTGISLQDCTIMAAPDFSITERANFSTFLGRPWRNYSRTIVMRSYLGDLIDPEGWCAWNKYSNLDTVEYIEYMNFGPGADTRKRVQWAGYHNNSSREVEKFTIQSFLHGANEWLKSTDLPLCSGLYAKDCKRASAAQVY</sequence>
<dbReference type="GO" id="GO:0045490">
    <property type="term" value="P:pectin catabolic process"/>
    <property type="evidence" value="ECO:0007669"/>
    <property type="project" value="UniProtKB-UniRule"/>
</dbReference>
<gene>
    <name evidence="13" type="ORF">OSB04_031549</name>
</gene>
<dbReference type="EC" id="3.1.1.11" evidence="4 10"/>
<reference evidence="13" key="1">
    <citation type="submission" date="2023-03" db="EMBL/GenBank/DDBJ databases">
        <title>Chromosome-scale reference genome and RAD-based genetic map of yellow starthistle (Centaurea solstitialis) reveal putative structural variation and QTLs associated with invader traits.</title>
        <authorList>
            <person name="Reatini B."/>
            <person name="Cang F.A."/>
            <person name="Jiang Q."/>
            <person name="Mckibben M.T.W."/>
            <person name="Barker M.S."/>
            <person name="Rieseberg L.H."/>
            <person name="Dlugosch K.M."/>
        </authorList>
    </citation>
    <scope>NUCLEOTIDE SEQUENCE</scope>
    <source>
        <strain evidence="13">CAN-66</strain>
        <tissue evidence="13">Leaf</tissue>
    </source>
</reference>
<evidence type="ECO:0000256" key="9">
    <source>
        <dbReference type="PROSITE-ProRule" id="PRU10040"/>
    </source>
</evidence>